<evidence type="ECO:0000256" key="4">
    <source>
        <dbReference type="ARBA" id="ARBA00022989"/>
    </source>
</evidence>
<dbReference type="InterPro" id="IPR038763">
    <property type="entry name" value="DHH_sf"/>
</dbReference>
<dbReference type="PIRSF" id="PIRSF026583">
    <property type="entry name" value="YybT"/>
    <property type="match status" value="1"/>
</dbReference>
<evidence type="ECO:0000256" key="1">
    <source>
        <dbReference type="ARBA" id="ARBA00004651"/>
    </source>
</evidence>
<gene>
    <name evidence="10" type="ORF">P4H66_28975</name>
</gene>
<name>A0ABU6GX45_9BACL</name>
<reference evidence="10 11" key="1">
    <citation type="submission" date="2023-03" db="EMBL/GenBank/DDBJ databases">
        <title>Bacillus Genome Sequencing.</title>
        <authorList>
            <person name="Dunlap C."/>
        </authorList>
    </citation>
    <scope>NUCLEOTIDE SEQUENCE [LARGE SCALE GENOMIC DNA]</scope>
    <source>
        <strain evidence="10 11">BD-525</strain>
    </source>
</reference>
<organism evidence="10 11">
    <name type="scientific">Paenibacillus dokdonensis</name>
    <dbReference type="NCBI Taxonomy" id="2567944"/>
    <lineage>
        <taxon>Bacteria</taxon>
        <taxon>Bacillati</taxon>
        <taxon>Bacillota</taxon>
        <taxon>Bacilli</taxon>
        <taxon>Bacillales</taxon>
        <taxon>Paenibacillaceae</taxon>
        <taxon>Paenibacillus</taxon>
    </lineage>
</organism>
<dbReference type="RefSeq" id="WP_326091549.1">
    <property type="nucleotide sequence ID" value="NZ_JARLKZ010000029.1"/>
</dbReference>
<dbReference type="PROSITE" id="PS50887">
    <property type="entry name" value="GGDEF"/>
    <property type="match status" value="1"/>
</dbReference>
<dbReference type="PANTHER" id="PTHR47618">
    <property type="entry name" value="BIFUNCTIONAL OLIGORIBONUCLEASE AND PAP PHOSPHATASE NRNA"/>
    <property type="match status" value="1"/>
</dbReference>
<keyword evidence="3 8" id="KW-0812">Transmembrane</keyword>
<dbReference type="InterPro" id="IPR001667">
    <property type="entry name" value="DDH_dom"/>
</dbReference>
<dbReference type="InterPro" id="IPR003156">
    <property type="entry name" value="DHHA1_dom"/>
</dbReference>
<sequence>MPKFLQQRWHGYYTVWAFMLMLLLVIIVIRYNWPLGIISLILVAALCYLLLKAEMRYRKNLLEYINGLSFRVKRVEGEAINTLPFGIVLYGEDKTVEWNNRYICKIFEQKSLVGDSLQELFPSLSSIMNEKKDGGHKDGHKDNHKDGQKHFQTEIKIGESYYHLMLNTEERLIYLYDVTEMAVLREKYESEKLAIGIIMMDNLDEAAQGMDDQQRTSLIAKVTTEITEWAKHYEVYLRRLSSDRYLMMLNYKSLQELEKSRFVILDEVREMTAELKVPMTLSIGLGFGPESISELGELAQSSLDMALGRGGDQAAVKAGQRLSFYGGKSNAVEKRTRVRARVIAHALRDLIQESDKVFIMGHRLPDMDVIGASIGVLKAAQIYNVEAYIVLPGTNPSIDRMMAQVQKDEKLMERFISPEQALAMLNPHSLLVVVDTHKASMTMEPKLVQNASRIVVVDHHRRGEEFINDAVLVYMEPYASSACELVTELLQYIHEKIQLTPMEATMLLAGIAVDTKHFALHTGSRTFEAAGFLRRSGADTIQIQRMLKEDLQEYLAKSDIIKHAKMVYDHVALAKTEPGAVIPQLLIAQAADTLLNMTDVVASFVISERPDGLIGISARSLGRMNVQVVMERLGGGGHLTNAAVQLKGSVEEAEQQLLEVLAQIEEKEGLFE</sequence>
<comment type="catalytic activity">
    <reaction evidence="6">
        <text>3',3'-c-di-AMP + H2O = 5'-O-phosphonoadenylyl-(3'-&gt;5')-adenosine + H(+)</text>
        <dbReference type="Rhea" id="RHEA:54420"/>
        <dbReference type="ChEBI" id="CHEBI:15377"/>
        <dbReference type="ChEBI" id="CHEBI:15378"/>
        <dbReference type="ChEBI" id="CHEBI:71500"/>
        <dbReference type="ChEBI" id="CHEBI:138171"/>
    </reaction>
</comment>
<dbReference type="SUPFAM" id="SSF64182">
    <property type="entry name" value="DHH phosphoesterases"/>
    <property type="match status" value="1"/>
</dbReference>
<comment type="subcellular location">
    <subcellularLocation>
        <location evidence="1">Cell membrane</location>
        <topology evidence="1">Multi-pass membrane protein</topology>
    </subcellularLocation>
</comment>
<dbReference type="Pfam" id="PF21370">
    <property type="entry name" value="PAS_GdpP"/>
    <property type="match status" value="1"/>
</dbReference>
<keyword evidence="5 6" id="KW-0472">Membrane</keyword>
<evidence type="ECO:0000259" key="9">
    <source>
        <dbReference type="PROSITE" id="PS50887"/>
    </source>
</evidence>
<dbReference type="Proteomes" id="UP001344632">
    <property type="component" value="Unassembled WGS sequence"/>
</dbReference>
<evidence type="ECO:0000313" key="10">
    <source>
        <dbReference type="EMBL" id="MEC0243848.1"/>
    </source>
</evidence>
<keyword evidence="11" id="KW-1185">Reference proteome</keyword>
<dbReference type="Pfam" id="PF24898">
    <property type="entry name" value="GGDEF_GdpP"/>
    <property type="match status" value="1"/>
</dbReference>
<evidence type="ECO:0000256" key="8">
    <source>
        <dbReference type="SAM" id="Phobius"/>
    </source>
</evidence>
<evidence type="ECO:0000313" key="11">
    <source>
        <dbReference type="Proteomes" id="UP001344632"/>
    </source>
</evidence>
<comment type="function">
    <text evidence="6">Has phosphodiesterase (PDE) activity against cyclic-di-AMP (c-di-AMP).</text>
</comment>
<keyword evidence="4 8" id="KW-1133">Transmembrane helix</keyword>
<feature type="transmembrane region" description="Helical" evidence="8">
    <location>
        <begin position="35"/>
        <end position="51"/>
    </location>
</feature>
<comment type="caution">
    <text evidence="10">The sequence shown here is derived from an EMBL/GenBank/DDBJ whole genome shotgun (WGS) entry which is preliminary data.</text>
</comment>
<dbReference type="SMART" id="SM00267">
    <property type="entry name" value="GGDEF"/>
    <property type="match status" value="1"/>
</dbReference>
<evidence type="ECO:0000256" key="6">
    <source>
        <dbReference type="PIRNR" id="PIRNR026583"/>
    </source>
</evidence>
<dbReference type="EC" id="3.1.4.-" evidence="6"/>
<comment type="similarity">
    <text evidence="6">Belongs to the GdpP/PdeA phosphodiesterase family.</text>
</comment>
<dbReference type="InterPro" id="IPR049553">
    <property type="entry name" value="GdpP-like_PAS"/>
</dbReference>
<dbReference type="PANTHER" id="PTHR47618:SF2">
    <property type="entry name" value="CYCLIC-DI-AMP PHOSPHODIESTERASE GDPP"/>
    <property type="match status" value="1"/>
</dbReference>
<dbReference type="InterPro" id="IPR051319">
    <property type="entry name" value="Oligoribo/pAp-PDE_c-di-AMP_PDE"/>
</dbReference>
<keyword evidence="6" id="KW-0378">Hydrolase</keyword>
<keyword evidence="2 6" id="KW-1003">Cell membrane</keyword>
<evidence type="ECO:0000256" key="7">
    <source>
        <dbReference type="SAM" id="Coils"/>
    </source>
</evidence>
<accession>A0ABU6GX45</accession>
<evidence type="ECO:0000256" key="3">
    <source>
        <dbReference type="ARBA" id="ARBA00022692"/>
    </source>
</evidence>
<dbReference type="Gene3D" id="3.30.450.20">
    <property type="entry name" value="PAS domain"/>
    <property type="match status" value="1"/>
</dbReference>
<dbReference type="Pfam" id="PF01368">
    <property type="entry name" value="DHH"/>
    <property type="match status" value="1"/>
</dbReference>
<dbReference type="EMBL" id="JARLKZ010000029">
    <property type="protein sequence ID" value="MEC0243848.1"/>
    <property type="molecule type" value="Genomic_DNA"/>
</dbReference>
<keyword evidence="7" id="KW-0175">Coiled coil</keyword>
<feature type="domain" description="GGDEF" evidence="9">
    <location>
        <begin position="191"/>
        <end position="319"/>
    </location>
</feature>
<proteinExistence type="inferred from homology"/>
<dbReference type="Gene3D" id="3.90.1640.10">
    <property type="entry name" value="inorganic pyrophosphatase (n-terminal core)"/>
    <property type="match status" value="1"/>
</dbReference>
<feature type="transmembrane region" description="Helical" evidence="8">
    <location>
        <begin position="12"/>
        <end position="29"/>
    </location>
</feature>
<dbReference type="Pfam" id="PF02272">
    <property type="entry name" value="DHHA1"/>
    <property type="match status" value="1"/>
</dbReference>
<dbReference type="InterPro" id="IPR000160">
    <property type="entry name" value="GGDEF_dom"/>
</dbReference>
<feature type="coiled-coil region" evidence="7">
    <location>
        <begin position="643"/>
        <end position="670"/>
    </location>
</feature>
<evidence type="ECO:0000256" key="5">
    <source>
        <dbReference type="ARBA" id="ARBA00023136"/>
    </source>
</evidence>
<protein>
    <recommendedName>
        <fullName evidence="6">Cyclic-di-AMP phosphodiesterase</fullName>
        <ecNumber evidence="6">3.1.4.-</ecNumber>
    </recommendedName>
</protein>
<dbReference type="InterPro" id="IPR014528">
    <property type="entry name" value="GdpP/PdeA"/>
</dbReference>
<dbReference type="Gene3D" id="3.10.310.30">
    <property type="match status" value="1"/>
</dbReference>
<evidence type="ECO:0000256" key="2">
    <source>
        <dbReference type="ARBA" id="ARBA00022475"/>
    </source>
</evidence>